<accession>A0ABR1RYB4</accession>
<name>A0ABR1RYB4_9PEZI</name>
<reference evidence="3 4" key="1">
    <citation type="submission" date="2023-01" db="EMBL/GenBank/DDBJ databases">
        <title>Analysis of 21 Apiospora genomes using comparative genomics revels a genus with tremendous synthesis potential of carbohydrate active enzymes and secondary metabolites.</title>
        <authorList>
            <person name="Sorensen T."/>
        </authorList>
    </citation>
    <scope>NUCLEOTIDE SEQUENCE [LARGE SCALE GENOMIC DNA]</scope>
    <source>
        <strain evidence="3 4">CBS 20057</strain>
    </source>
</reference>
<comment type="caution">
    <text evidence="3">The sequence shown here is derived from an EMBL/GenBank/DDBJ whole genome shotgun (WGS) entry which is preliminary data.</text>
</comment>
<keyword evidence="2" id="KW-0732">Signal</keyword>
<evidence type="ECO:0000313" key="3">
    <source>
        <dbReference type="EMBL" id="KAK8022922.1"/>
    </source>
</evidence>
<gene>
    <name evidence="3" type="ORF">PG991_006803</name>
</gene>
<organism evidence="3 4">
    <name type="scientific">Apiospora marii</name>
    <dbReference type="NCBI Taxonomy" id="335849"/>
    <lineage>
        <taxon>Eukaryota</taxon>
        <taxon>Fungi</taxon>
        <taxon>Dikarya</taxon>
        <taxon>Ascomycota</taxon>
        <taxon>Pezizomycotina</taxon>
        <taxon>Sordariomycetes</taxon>
        <taxon>Xylariomycetidae</taxon>
        <taxon>Amphisphaeriales</taxon>
        <taxon>Apiosporaceae</taxon>
        <taxon>Apiospora</taxon>
    </lineage>
</organism>
<evidence type="ECO:0000256" key="2">
    <source>
        <dbReference type="SAM" id="SignalP"/>
    </source>
</evidence>
<feature type="region of interest" description="Disordered" evidence="1">
    <location>
        <begin position="48"/>
        <end position="69"/>
    </location>
</feature>
<protein>
    <recommendedName>
        <fullName evidence="5">LITAF domain-containing protein</fullName>
    </recommendedName>
</protein>
<feature type="signal peptide" evidence="2">
    <location>
        <begin position="1"/>
        <end position="21"/>
    </location>
</feature>
<dbReference type="EMBL" id="JAQQWI010000009">
    <property type="protein sequence ID" value="KAK8022922.1"/>
    <property type="molecule type" value="Genomic_DNA"/>
</dbReference>
<proteinExistence type="predicted"/>
<evidence type="ECO:0000313" key="4">
    <source>
        <dbReference type="Proteomes" id="UP001396898"/>
    </source>
</evidence>
<feature type="chain" id="PRO_5045835250" description="LITAF domain-containing protein" evidence="2">
    <location>
        <begin position="22"/>
        <end position="69"/>
    </location>
</feature>
<dbReference type="Proteomes" id="UP001396898">
    <property type="component" value="Unassembled WGS sequence"/>
</dbReference>
<sequence length="69" mass="7734">MVGLQLCFLTCIFRLYQDVGYFCPSCHQKVARFPYRGKAAEAILPGRGTRVYPPARPVTDRKGKQQAAS</sequence>
<evidence type="ECO:0000256" key="1">
    <source>
        <dbReference type="SAM" id="MobiDB-lite"/>
    </source>
</evidence>
<evidence type="ECO:0008006" key="5">
    <source>
        <dbReference type="Google" id="ProtNLM"/>
    </source>
</evidence>
<keyword evidence="4" id="KW-1185">Reference proteome</keyword>